<evidence type="ECO:0000313" key="3">
    <source>
        <dbReference type="EMBL" id="CAB4933475.1"/>
    </source>
</evidence>
<accession>A0A6J7IRR8</accession>
<dbReference type="AlphaFoldDB" id="A0A6J7IRR8"/>
<protein>
    <submittedName>
        <fullName evidence="3">Unannotated protein</fullName>
    </submittedName>
</protein>
<proteinExistence type="predicted"/>
<dbReference type="InterPro" id="IPR027939">
    <property type="entry name" value="NMT1/THI5"/>
</dbReference>
<sequence>MTRRPLLLLIALCATLGLTACGEREEDMAQKPPEARLSLLLDYLPNADHVGIFQAQSAGTFSRAGLDVAVQTPDDPATVLKLVAAGKVDVGISYEPEVLLARAKGENVVAIASLVQRPLTSLISLPKGGITKPADLAGKKVGTAGIPYQQAYLDTIAKAAGIPPTSIEQVDVGFNLNQALVSGKVDATLGGFWNVEGLELRQKDREPRISPVDELGVPNYAELVLVARGDTLVKKESQIRRLVRAIGQGYQAVRRDPAEGTKPLLRANRELDPELQNASVRATMDAFFPSGKNAKRPWGWLDTDEWATYAEWMLKNGVLPKQIPLDNAVTTDFLAGEGAGVGRKTPDGSARPDQTLPGYRGS</sequence>
<dbReference type="PANTHER" id="PTHR31528:SF3">
    <property type="entry name" value="THIAMINE BIOSYNTHESIS PROTEIN HI_0357-RELATED"/>
    <property type="match status" value="1"/>
</dbReference>
<dbReference type="EMBL" id="CAFBMK010000181">
    <property type="protein sequence ID" value="CAB4933475.1"/>
    <property type="molecule type" value="Genomic_DNA"/>
</dbReference>
<dbReference type="SUPFAM" id="SSF53850">
    <property type="entry name" value="Periplasmic binding protein-like II"/>
    <property type="match status" value="1"/>
</dbReference>
<feature type="domain" description="SsuA/THI5-like" evidence="2">
    <location>
        <begin position="46"/>
        <end position="259"/>
    </location>
</feature>
<name>A0A6J7IRR8_9ZZZZ</name>
<evidence type="ECO:0000256" key="1">
    <source>
        <dbReference type="SAM" id="MobiDB-lite"/>
    </source>
</evidence>
<dbReference type="PANTHER" id="PTHR31528">
    <property type="entry name" value="4-AMINO-5-HYDROXYMETHYL-2-METHYLPYRIMIDINE PHOSPHATE SYNTHASE THI11-RELATED"/>
    <property type="match status" value="1"/>
</dbReference>
<dbReference type="PROSITE" id="PS51257">
    <property type="entry name" value="PROKAR_LIPOPROTEIN"/>
    <property type="match status" value="1"/>
</dbReference>
<feature type="region of interest" description="Disordered" evidence="1">
    <location>
        <begin position="338"/>
        <end position="362"/>
    </location>
</feature>
<organism evidence="3">
    <name type="scientific">freshwater metagenome</name>
    <dbReference type="NCBI Taxonomy" id="449393"/>
    <lineage>
        <taxon>unclassified sequences</taxon>
        <taxon>metagenomes</taxon>
        <taxon>ecological metagenomes</taxon>
    </lineage>
</organism>
<dbReference type="GO" id="GO:0009228">
    <property type="term" value="P:thiamine biosynthetic process"/>
    <property type="evidence" value="ECO:0007669"/>
    <property type="project" value="InterPro"/>
</dbReference>
<reference evidence="3" key="1">
    <citation type="submission" date="2020-05" db="EMBL/GenBank/DDBJ databases">
        <authorList>
            <person name="Chiriac C."/>
            <person name="Salcher M."/>
            <person name="Ghai R."/>
            <person name="Kavagutti S V."/>
        </authorList>
    </citation>
    <scope>NUCLEOTIDE SEQUENCE</scope>
</reference>
<dbReference type="Pfam" id="PF09084">
    <property type="entry name" value="NMT1"/>
    <property type="match status" value="1"/>
</dbReference>
<gene>
    <name evidence="3" type="ORF">UFOPK3564_02512</name>
</gene>
<evidence type="ECO:0000259" key="2">
    <source>
        <dbReference type="Pfam" id="PF09084"/>
    </source>
</evidence>
<dbReference type="Gene3D" id="3.40.190.10">
    <property type="entry name" value="Periplasmic binding protein-like II"/>
    <property type="match status" value="2"/>
</dbReference>
<dbReference type="InterPro" id="IPR015168">
    <property type="entry name" value="SsuA/THI5"/>
</dbReference>